<proteinExistence type="predicted"/>
<dbReference type="AlphaFoldDB" id="A0A2U3LQA3"/>
<name>A0A2U3LQA3_9FIRM</name>
<accession>A0A2U3LQA3</accession>
<protein>
    <submittedName>
        <fullName evidence="1">Uncharacterized protein</fullName>
    </submittedName>
</protein>
<dbReference type="Proteomes" id="UP000238916">
    <property type="component" value="Unassembled WGS sequence"/>
</dbReference>
<evidence type="ECO:0000313" key="2">
    <source>
        <dbReference type="Proteomes" id="UP000238916"/>
    </source>
</evidence>
<evidence type="ECO:0000313" key="1">
    <source>
        <dbReference type="EMBL" id="SPF54111.1"/>
    </source>
</evidence>
<gene>
    <name evidence="1" type="ORF">SBF1_7360002</name>
</gene>
<organism evidence="1 2">
    <name type="scientific">Candidatus Desulfosporosinus infrequens</name>
    <dbReference type="NCBI Taxonomy" id="2043169"/>
    <lineage>
        <taxon>Bacteria</taxon>
        <taxon>Bacillati</taxon>
        <taxon>Bacillota</taxon>
        <taxon>Clostridia</taxon>
        <taxon>Eubacteriales</taxon>
        <taxon>Desulfitobacteriaceae</taxon>
        <taxon>Desulfosporosinus</taxon>
    </lineage>
</organism>
<reference evidence="2" key="1">
    <citation type="submission" date="2018-02" db="EMBL/GenBank/DDBJ databases">
        <authorList>
            <person name="Hausmann B."/>
        </authorList>
    </citation>
    <scope>NUCLEOTIDE SEQUENCE [LARGE SCALE GENOMIC DNA]</scope>
    <source>
        <strain evidence="2">Peat soil MAG SbF1</strain>
    </source>
</reference>
<sequence length="45" mass="5107">MYGLQFFNTKMPVGVVVTCKTRGQLVCHEGRFINQATELIGLCRF</sequence>
<dbReference type="EMBL" id="OMOF01000708">
    <property type="protein sequence ID" value="SPF54111.1"/>
    <property type="molecule type" value="Genomic_DNA"/>
</dbReference>